<dbReference type="GO" id="GO:0001228">
    <property type="term" value="F:DNA-binding transcription activator activity, RNA polymerase II-specific"/>
    <property type="evidence" value="ECO:0007669"/>
    <property type="project" value="EnsemblFungi"/>
</dbReference>
<evidence type="ECO:0000256" key="5">
    <source>
        <dbReference type="ARBA" id="ARBA00023242"/>
    </source>
</evidence>
<gene>
    <name evidence="8" type="ORF">SOCG_03424</name>
</gene>
<dbReference type="Proteomes" id="UP000016088">
    <property type="component" value="Unassembled WGS sequence"/>
</dbReference>
<sequence length="446" mass="47122">MNPYEPVEGLYVNAKQYHRILKRREARARLEERLRGLQTTKKPYLHESRHKHAMRRPRGPGGRFLTAEKVSQLKAQEALEAGKLENPGSSENHSLIDTLDSTPAGAPSNEYITTNETGDDSPSSTLSSQVPANAAGGSAGLDLTSAKEEASQNPSIFGASTSNSNLHSVSASPNANANAHTHTHSGAVNASRNGAGSSTSLPAHASSGPTGVGNSVNPQIHTSSATINKQHHRQPDPSSNASTLPGNENLQLRNGNPSAVPDSLSVRGPSVELGLSNPMVLQLDPSTLLHAPPSNQNSPRASFFPSSTTGEGRPSPSVANHHHSTVSNPNYGNLPNTTHPNDVFHKNATQTYHTTPSSELAGPNGDSFADLDVYQTNDPVTNSLIQSHNPMGPIGDLGDPNATHSSGIPNLSSHHMGHLNLTDNDQDSIIIDQQTYAPHDSTNAHP</sequence>
<dbReference type="Pfam" id="PF02045">
    <property type="entry name" value="CBFB_NFYA"/>
    <property type="match status" value="1"/>
</dbReference>
<evidence type="ECO:0000256" key="4">
    <source>
        <dbReference type="ARBA" id="ARBA00023163"/>
    </source>
</evidence>
<feature type="compositionally biased region" description="Basic residues" evidence="7">
    <location>
        <begin position="48"/>
        <end position="58"/>
    </location>
</feature>
<keyword evidence="2 6" id="KW-0805">Transcription regulation</keyword>
<dbReference type="GeneID" id="25032396"/>
<dbReference type="SMART" id="SM00521">
    <property type="entry name" value="CBF"/>
    <property type="match status" value="1"/>
</dbReference>
<accession>S9Q295</accession>
<evidence type="ECO:0000256" key="2">
    <source>
        <dbReference type="ARBA" id="ARBA00023015"/>
    </source>
</evidence>
<dbReference type="eggNOG" id="KOG1561">
    <property type="taxonomic scope" value="Eukaryota"/>
</dbReference>
<dbReference type="EMBL" id="KE503206">
    <property type="protein sequence ID" value="EPX74212.1"/>
    <property type="molecule type" value="Genomic_DNA"/>
</dbReference>
<name>S9Q295_SCHOY</name>
<keyword evidence="4 6" id="KW-0804">Transcription</keyword>
<comment type="function">
    <text evidence="6">Component of the sequence-specific heterotrimeric transcription factor (NF-Y) which specifically recognizes a 5'-CCAAT-3' box motif found in the promoters of its target genes.</text>
</comment>
<keyword evidence="9" id="KW-1185">Reference proteome</keyword>
<dbReference type="AlphaFoldDB" id="S9Q295"/>
<feature type="compositionally biased region" description="Polar residues" evidence="7">
    <location>
        <begin position="236"/>
        <end position="257"/>
    </location>
</feature>
<dbReference type="GO" id="GO:0016602">
    <property type="term" value="C:CCAAT-binding factor complex"/>
    <property type="evidence" value="ECO:0007669"/>
    <property type="project" value="EnsemblFungi"/>
</dbReference>
<feature type="compositionally biased region" description="Polar residues" evidence="7">
    <location>
        <begin position="293"/>
        <end position="310"/>
    </location>
</feature>
<evidence type="ECO:0000256" key="3">
    <source>
        <dbReference type="ARBA" id="ARBA00023125"/>
    </source>
</evidence>
<keyword evidence="5 6" id="KW-0539">Nucleus</keyword>
<dbReference type="PRINTS" id="PR00616">
    <property type="entry name" value="CCAATSUBUNTB"/>
</dbReference>
<evidence type="ECO:0000256" key="6">
    <source>
        <dbReference type="RuleBase" id="RU367155"/>
    </source>
</evidence>
<evidence type="ECO:0000256" key="1">
    <source>
        <dbReference type="ARBA" id="ARBA00004123"/>
    </source>
</evidence>
<evidence type="ECO:0000313" key="8">
    <source>
        <dbReference type="EMBL" id="EPX74212.1"/>
    </source>
</evidence>
<comment type="subunit">
    <text evidence="6">Heterotrimer.</text>
</comment>
<dbReference type="PROSITE" id="PS51152">
    <property type="entry name" value="NFYA_HAP2_2"/>
    <property type="match status" value="1"/>
</dbReference>
<dbReference type="GO" id="GO:0000792">
    <property type="term" value="C:heterochromatin"/>
    <property type="evidence" value="ECO:0007669"/>
    <property type="project" value="EnsemblFungi"/>
</dbReference>
<feature type="compositionally biased region" description="Low complexity" evidence="7">
    <location>
        <begin position="167"/>
        <end position="180"/>
    </location>
</feature>
<reference evidence="8 9" key="1">
    <citation type="journal article" date="2011" name="Science">
        <title>Comparative functional genomics of the fission yeasts.</title>
        <authorList>
            <person name="Rhind N."/>
            <person name="Chen Z."/>
            <person name="Yassour M."/>
            <person name="Thompson D.A."/>
            <person name="Haas B.J."/>
            <person name="Habib N."/>
            <person name="Wapinski I."/>
            <person name="Roy S."/>
            <person name="Lin M.F."/>
            <person name="Heiman D.I."/>
            <person name="Young S.K."/>
            <person name="Furuya K."/>
            <person name="Guo Y."/>
            <person name="Pidoux A."/>
            <person name="Chen H.M."/>
            <person name="Robbertse B."/>
            <person name="Goldberg J.M."/>
            <person name="Aoki K."/>
            <person name="Bayne E.H."/>
            <person name="Berlin A.M."/>
            <person name="Desjardins C.A."/>
            <person name="Dobbs E."/>
            <person name="Dukaj L."/>
            <person name="Fan L."/>
            <person name="FitzGerald M.G."/>
            <person name="French C."/>
            <person name="Gujja S."/>
            <person name="Hansen K."/>
            <person name="Keifenheim D."/>
            <person name="Levin J.Z."/>
            <person name="Mosher R.A."/>
            <person name="Mueller C.A."/>
            <person name="Pfiffner J."/>
            <person name="Priest M."/>
            <person name="Russ C."/>
            <person name="Smialowska A."/>
            <person name="Swoboda P."/>
            <person name="Sykes S.M."/>
            <person name="Vaughn M."/>
            <person name="Vengrova S."/>
            <person name="Yoder R."/>
            <person name="Zeng Q."/>
            <person name="Allshire R."/>
            <person name="Baulcombe D."/>
            <person name="Birren B.W."/>
            <person name="Brown W."/>
            <person name="Ekwall K."/>
            <person name="Kellis M."/>
            <person name="Leatherwood J."/>
            <person name="Levin H."/>
            <person name="Margalit H."/>
            <person name="Martienssen R."/>
            <person name="Nieduszynski C.A."/>
            <person name="Spatafora J.W."/>
            <person name="Friedman N."/>
            <person name="Dalgaard J.Z."/>
            <person name="Baumann P."/>
            <person name="Niki H."/>
            <person name="Regev A."/>
            <person name="Nusbaum C."/>
        </authorList>
    </citation>
    <scope>NUCLEOTIDE SEQUENCE [LARGE SCALE GENOMIC DNA]</scope>
    <source>
        <strain evidence="9">yFS286</strain>
    </source>
</reference>
<feature type="compositionally biased region" description="Polar residues" evidence="7">
    <location>
        <begin position="186"/>
        <end position="228"/>
    </location>
</feature>
<organism evidence="8 9">
    <name type="scientific">Schizosaccharomyces octosporus (strain yFS286)</name>
    <name type="common">Fission yeast</name>
    <name type="synonym">Octosporomyces octosporus</name>
    <dbReference type="NCBI Taxonomy" id="483514"/>
    <lineage>
        <taxon>Eukaryota</taxon>
        <taxon>Fungi</taxon>
        <taxon>Dikarya</taxon>
        <taxon>Ascomycota</taxon>
        <taxon>Taphrinomycotina</taxon>
        <taxon>Schizosaccharomycetes</taxon>
        <taxon>Schizosaccharomycetales</taxon>
        <taxon>Schizosaccharomycetaceae</taxon>
        <taxon>Schizosaccharomyces</taxon>
    </lineage>
</organism>
<dbReference type="RefSeq" id="XP_013017366.1">
    <property type="nucleotide sequence ID" value="XM_013161912.1"/>
</dbReference>
<protein>
    <recommendedName>
        <fullName evidence="6">Transcriptional activator HAP2</fullName>
    </recommendedName>
</protein>
<feature type="region of interest" description="Disordered" evidence="7">
    <location>
        <begin position="41"/>
        <end position="63"/>
    </location>
</feature>
<feature type="region of interest" description="Disordered" evidence="7">
    <location>
        <begin position="285"/>
        <end position="373"/>
    </location>
</feature>
<evidence type="ECO:0000313" key="9">
    <source>
        <dbReference type="Proteomes" id="UP000016088"/>
    </source>
</evidence>
<dbReference type="GO" id="GO:0000978">
    <property type="term" value="F:RNA polymerase II cis-regulatory region sequence-specific DNA binding"/>
    <property type="evidence" value="ECO:0007669"/>
    <property type="project" value="EnsemblFungi"/>
</dbReference>
<dbReference type="Gene3D" id="6.10.250.2430">
    <property type="match status" value="1"/>
</dbReference>
<feature type="compositionally biased region" description="Polar residues" evidence="7">
    <location>
        <begin position="347"/>
        <end position="358"/>
    </location>
</feature>
<dbReference type="HOGENOM" id="CLU_617004_0_0_1"/>
<dbReference type="InterPro" id="IPR001289">
    <property type="entry name" value="NFYA"/>
</dbReference>
<dbReference type="GO" id="GO:0000979">
    <property type="term" value="F:RNA polymerase II core promoter sequence-specific DNA binding"/>
    <property type="evidence" value="ECO:0007669"/>
    <property type="project" value="EnsemblFungi"/>
</dbReference>
<feature type="compositionally biased region" description="Polar residues" evidence="7">
    <location>
        <begin position="325"/>
        <end position="340"/>
    </location>
</feature>
<comment type="similarity">
    <text evidence="6">Belongs to the NFYA/HAP2 subunit family.</text>
</comment>
<dbReference type="PANTHER" id="PTHR12632">
    <property type="entry name" value="TRANSCRIPTION FACTOR NF-Y ALPHA-RELATED"/>
    <property type="match status" value="1"/>
</dbReference>
<proteinExistence type="inferred from homology"/>
<feature type="compositionally biased region" description="Polar residues" evidence="7">
    <location>
        <begin position="110"/>
        <end position="131"/>
    </location>
</feature>
<dbReference type="OrthoDB" id="1097733at2759"/>
<comment type="subcellular location">
    <subcellularLocation>
        <location evidence="1 6">Nucleus</location>
    </subcellularLocation>
</comment>
<dbReference type="OMA" id="HHMGHLN"/>
<feature type="compositionally biased region" description="Polar residues" evidence="7">
    <location>
        <begin position="151"/>
        <end position="166"/>
    </location>
</feature>
<feature type="compositionally biased region" description="Polar residues" evidence="7">
    <location>
        <begin position="87"/>
        <end position="101"/>
    </location>
</feature>
<dbReference type="GO" id="GO:1903715">
    <property type="term" value="P:regulation of aerobic respiration"/>
    <property type="evidence" value="ECO:0007669"/>
    <property type="project" value="EnsemblFungi"/>
</dbReference>
<feature type="region of interest" description="Disordered" evidence="7">
    <location>
        <begin position="82"/>
        <end position="265"/>
    </location>
</feature>
<dbReference type="VEuPathDB" id="FungiDB:SOCG_03424"/>
<keyword evidence="3 6" id="KW-0238">DNA-binding</keyword>
<evidence type="ECO:0000256" key="7">
    <source>
        <dbReference type="SAM" id="MobiDB-lite"/>
    </source>
</evidence>